<sequence>MPKSCVVLKCLSIGRDRDRKFYRFPTLDQSGVKSLAMSQTRQDAWIKALNRADYFPNQYKHAVVCDLHFESGKAAALSDMQNVDWIPTYNLGYKVTPMQPADKENSQSPSCFESGADERLKSDDPESNKDEERSNETNESTQPDFDLASMAYEGGTESMNVDLQSNKQSVECNKEEKETQTEEVVKFSKGTQTDSIYTGVSPDILISLEEKVAYLEETLNTKNATLGALRDNDKKTKFFTSFQNDTGTLRVARIFEFY</sequence>
<dbReference type="OrthoDB" id="7791644at2759"/>
<dbReference type="Pfam" id="PF05485">
    <property type="entry name" value="THAP"/>
    <property type="match status" value="1"/>
</dbReference>
<keyword evidence="3" id="KW-0862">Zinc</keyword>
<feature type="compositionally biased region" description="Basic and acidic residues" evidence="6">
    <location>
        <begin position="116"/>
        <end position="136"/>
    </location>
</feature>
<evidence type="ECO:0000313" key="9">
    <source>
        <dbReference type="Proteomes" id="UP001151699"/>
    </source>
</evidence>
<evidence type="ECO:0000256" key="4">
    <source>
        <dbReference type="ARBA" id="ARBA00023125"/>
    </source>
</evidence>
<keyword evidence="1" id="KW-0479">Metal-binding</keyword>
<comment type="caution">
    <text evidence="8">The sequence shown here is derived from an EMBL/GenBank/DDBJ whole genome shotgun (WGS) entry which is preliminary data.</text>
</comment>
<evidence type="ECO:0000259" key="7">
    <source>
        <dbReference type="PROSITE" id="PS50950"/>
    </source>
</evidence>
<keyword evidence="9" id="KW-1185">Reference proteome</keyword>
<name>A0A9Q0S992_9DIPT</name>
<dbReference type="PROSITE" id="PS50950">
    <property type="entry name" value="ZF_THAP"/>
    <property type="match status" value="1"/>
</dbReference>
<keyword evidence="2 5" id="KW-0863">Zinc-finger</keyword>
<protein>
    <recommendedName>
        <fullName evidence="7">THAP-type domain-containing protein</fullName>
    </recommendedName>
</protein>
<evidence type="ECO:0000256" key="1">
    <source>
        <dbReference type="ARBA" id="ARBA00022723"/>
    </source>
</evidence>
<dbReference type="GO" id="GO:0003677">
    <property type="term" value="F:DNA binding"/>
    <property type="evidence" value="ECO:0007669"/>
    <property type="project" value="UniProtKB-UniRule"/>
</dbReference>
<dbReference type="Proteomes" id="UP001151699">
    <property type="component" value="Chromosome A"/>
</dbReference>
<evidence type="ECO:0000256" key="2">
    <source>
        <dbReference type="ARBA" id="ARBA00022771"/>
    </source>
</evidence>
<accession>A0A9Q0S992</accession>
<dbReference type="SUPFAM" id="SSF57716">
    <property type="entry name" value="Glucocorticoid receptor-like (DNA-binding domain)"/>
    <property type="match status" value="1"/>
</dbReference>
<feature type="region of interest" description="Disordered" evidence="6">
    <location>
        <begin position="97"/>
        <end position="146"/>
    </location>
</feature>
<reference evidence="8" key="1">
    <citation type="submission" date="2022-07" db="EMBL/GenBank/DDBJ databases">
        <authorList>
            <person name="Trinca V."/>
            <person name="Uliana J.V.C."/>
            <person name="Torres T.T."/>
            <person name="Ward R.J."/>
            <person name="Monesi N."/>
        </authorList>
    </citation>
    <scope>NUCLEOTIDE SEQUENCE</scope>
    <source>
        <strain evidence="8">HSMRA1968</strain>
        <tissue evidence="8">Whole embryos</tissue>
    </source>
</reference>
<evidence type="ECO:0000256" key="3">
    <source>
        <dbReference type="ARBA" id="ARBA00022833"/>
    </source>
</evidence>
<evidence type="ECO:0000313" key="8">
    <source>
        <dbReference type="EMBL" id="KAJ6647935.1"/>
    </source>
</evidence>
<gene>
    <name evidence="8" type="ORF">Bhyg_03160</name>
</gene>
<dbReference type="GO" id="GO:0008270">
    <property type="term" value="F:zinc ion binding"/>
    <property type="evidence" value="ECO:0007669"/>
    <property type="project" value="UniProtKB-KW"/>
</dbReference>
<dbReference type="EMBL" id="WJQU01000001">
    <property type="protein sequence ID" value="KAJ6647935.1"/>
    <property type="molecule type" value="Genomic_DNA"/>
</dbReference>
<feature type="domain" description="THAP-type" evidence="7">
    <location>
        <begin position="1"/>
        <end position="90"/>
    </location>
</feature>
<keyword evidence="4 5" id="KW-0238">DNA-binding</keyword>
<evidence type="ECO:0000256" key="6">
    <source>
        <dbReference type="SAM" id="MobiDB-lite"/>
    </source>
</evidence>
<proteinExistence type="predicted"/>
<evidence type="ECO:0000256" key="5">
    <source>
        <dbReference type="PROSITE-ProRule" id="PRU00309"/>
    </source>
</evidence>
<organism evidence="8 9">
    <name type="scientific">Pseudolycoriella hygida</name>
    <dbReference type="NCBI Taxonomy" id="35572"/>
    <lineage>
        <taxon>Eukaryota</taxon>
        <taxon>Metazoa</taxon>
        <taxon>Ecdysozoa</taxon>
        <taxon>Arthropoda</taxon>
        <taxon>Hexapoda</taxon>
        <taxon>Insecta</taxon>
        <taxon>Pterygota</taxon>
        <taxon>Neoptera</taxon>
        <taxon>Endopterygota</taxon>
        <taxon>Diptera</taxon>
        <taxon>Nematocera</taxon>
        <taxon>Sciaroidea</taxon>
        <taxon>Sciaridae</taxon>
        <taxon>Pseudolycoriella</taxon>
    </lineage>
</organism>
<dbReference type="AlphaFoldDB" id="A0A9Q0S992"/>
<dbReference type="InterPro" id="IPR006612">
    <property type="entry name" value="THAP_Znf"/>
</dbReference>
<dbReference type="SMART" id="SM00980">
    <property type="entry name" value="THAP"/>
    <property type="match status" value="1"/>
</dbReference>